<sequence>MERDELECWLRLSLSEGIGNISARRLLAAFGLPQDIFTQSATALRQVVTPAQAAALLSPPKDFQAQLEATGSWLQGGSAASGWRAVVALGDAAYPSSLLAMEDPPLMLYALGRTDLLAGLDAAHCLAMVGSRNPTPQGEVTARDLARGCAEAGLCIVSGLALGIDSAAHDGALLGAAAGADRLATIAIVGTGLDRVYPKRNLALAHRIAAQGLLLSEYPLGTPPLAENFPRRNRIIAGLSMGTLVVEAALKSGSLITARLALEQGKDVFAVPGSIHAMQSRGCHALIKQGAKLVENIQDVLDEIRPSHARAAAQSADSDEPDDPFLVRMGHDPISLDALVARTGISAAELQVRLLELELEHQVARLPGGLFQRTVAA</sequence>
<dbReference type="GO" id="GO:0009294">
    <property type="term" value="P:DNA-mediated transformation"/>
    <property type="evidence" value="ECO:0007669"/>
    <property type="project" value="InterPro"/>
</dbReference>
<dbReference type="PANTHER" id="PTHR43022:SF1">
    <property type="entry name" value="PROTEIN SMF"/>
    <property type="match status" value="1"/>
</dbReference>
<dbReference type="InterPro" id="IPR041614">
    <property type="entry name" value="DprA_WH"/>
</dbReference>
<comment type="similarity">
    <text evidence="1">Belongs to the DprA/Smf family.</text>
</comment>
<name>A0A1P8K2L2_9BURK</name>
<feature type="domain" description="DprA winged helix" evidence="3">
    <location>
        <begin position="311"/>
        <end position="369"/>
    </location>
</feature>
<dbReference type="EMBL" id="CP019236">
    <property type="protein sequence ID" value="APW40239.1"/>
    <property type="molecule type" value="Genomic_DNA"/>
</dbReference>
<protein>
    <submittedName>
        <fullName evidence="4">DNA protecting protein DprA</fullName>
    </submittedName>
</protein>
<dbReference type="OrthoDB" id="9785707at2"/>
<dbReference type="SUPFAM" id="SSF102405">
    <property type="entry name" value="MCP/YpsA-like"/>
    <property type="match status" value="1"/>
</dbReference>
<dbReference type="InterPro" id="IPR057666">
    <property type="entry name" value="DrpA_SLOG"/>
</dbReference>
<gene>
    <name evidence="4" type="ORF">RD110_26080</name>
</gene>
<keyword evidence="5" id="KW-1185">Reference proteome</keyword>
<dbReference type="NCBIfam" id="TIGR00732">
    <property type="entry name" value="dprA"/>
    <property type="match status" value="1"/>
</dbReference>
<dbReference type="InterPro" id="IPR003488">
    <property type="entry name" value="DprA"/>
</dbReference>
<organism evidence="4 5">
    <name type="scientific">Rhodoferax koreensis</name>
    <dbReference type="NCBI Taxonomy" id="1842727"/>
    <lineage>
        <taxon>Bacteria</taxon>
        <taxon>Pseudomonadati</taxon>
        <taxon>Pseudomonadota</taxon>
        <taxon>Betaproteobacteria</taxon>
        <taxon>Burkholderiales</taxon>
        <taxon>Comamonadaceae</taxon>
        <taxon>Rhodoferax</taxon>
    </lineage>
</organism>
<reference evidence="4 5" key="1">
    <citation type="submission" date="2017-01" db="EMBL/GenBank/DDBJ databases">
        <authorList>
            <person name="Mah S.A."/>
            <person name="Swanson W.J."/>
            <person name="Moy G.W."/>
            <person name="Vacquier V.D."/>
        </authorList>
    </citation>
    <scope>NUCLEOTIDE SEQUENCE [LARGE SCALE GENOMIC DNA]</scope>
    <source>
        <strain evidence="4 5">DCY110</strain>
    </source>
</reference>
<evidence type="ECO:0000313" key="4">
    <source>
        <dbReference type="EMBL" id="APW40239.1"/>
    </source>
</evidence>
<dbReference type="STRING" id="1842727.RD110_26080"/>
<dbReference type="PANTHER" id="PTHR43022">
    <property type="entry name" value="PROTEIN SMF"/>
    <property type="match status" value="1"/>
</dbReference>
<dbReference type="Proteomes" id="UP000186609">
    <property type="component" value="Chromosome"/>
</dbReference>
<dbReference type="RefSeq" id="WP_076203766.1">
    <property type="nucleotide sequence ID" value="NZ_CP019236.1"/>
</dbReference>
<dbReference type="Pfam" id="PF02481">
    <property type="entry name" value="DNA_processg_A"/>
    <property type="match status" value="1"/>
</dbReference>
<accession>A0A1P8K2L2</accession>
<dbReference type="InterPro" id="IPR036388">
    <property type="entry name" value="WH-like_DNA-bd_sf"/>
</dbReference>
<dbReference type="Gene3D" id="1.10.10.10">
    <property type="entry name" value="Winged helix-like DNA-binding domain superfamily/Winged helix DNA-binding domain"/>
    <property type="match status" value="1"/>
</dbReference>
<evidence type="ECO:0000313" key="5">
    <source>
        <dbReference type="Proteomes" id="UP000186609"/>
    </source>
</evidence>
<evidence type="ECO:0000259" key="2">
    <source>
        <dbReference type="Pfam" id="PF02481"/>
    </source>
</evidence>
<dbReference type="Pfam" id="PF17782">
    <property type="entry name" value="WHD_DprA"/>
    <property type="match status" value="1"/>
</dbReference>
<proteinExistence type="inferred from homology"/>
<dbReference type="AlphaFoldDB" id="A0A1P8K2L2"/>
<dbReference type="KEGG" id="rhy:RD110_26080"/>
<dbReference type="Gene3D" id="3.40.50.450">
    <property type="match status" value="1"/>
</dbReference>
<evidence type="ECO:0000259" key="3">
    <source>
        <dbReference type="Pfam" id="PF17782"/>
    </source>
</evidence>
<feature type="domain" description="Smf/DprA SLOG" evidence="2">
    <location>
        <begin position="86"/>
        <end position="304"/>
    </location>
</feature>
<evidence type="ECO:0000256" key="1">
    <source>
        <dbReference type="ARBA" id="ARBA00006525"/>
    </source>
</evidence>